<dbReference type="Gene3D" id="3.90.550.10">
    <property type="entry name" value="Spore Coat Polysaccharide Biosynthesis Protein SpsA, Chain A"/>
    <property type="match status" value="1"/>
</dbReference>
<dbReference type="GO" id="GO:0006679">
    <property type="term" value="P:glucosylceramide biosynthetic process"/>
    <property type="evidence" value="ECO:0007669"/>
    <property type="project" value="TreeGrafter"/>
</dbReference>
<evidence type="ECO:0000256" key="7">
    <source>
        <dbReference type="ARBA" id="ARBA00022679"/>
    </source>
</evidence>
<dbReference type="EC" id="2.4.1.80" evidence="5"/>
<evidence type="ECO:0000256" key="9">
    <source>
        <dbReference type="ARBA" id="ARBA00022989"/>
    </source>
</evidence>
<dbReference type="Pfam" id="PF00400">
    <property type="entry name" value="WD40"/>
    <property type="match status" value="1"/>
</dbReference>
<keyword evidence="9 12" id="KW-1133">Transmembrane helix</keyword>
<evidence type="ECO:0000256" key="6">
    <source>
        <dbReference type="ARBA" id="ARBA00022676"/>
    </source>
</evidence>
<dbReference type="InterPro" id="IPR001173">
    <property type="entry name" value="Glyco_trans_2-like"/>
</dbReference>
<feature type="domain" description="Glycosyltransferase 2-like" evidence="13">
    <location>
        <begin position="103"/>
        <end position="224"/>
    </location>
</feature>
<keyword evidence="6" id="KW-0328">Glycosyltransferase</keyword>
<dbReference type="GO" id="GO:0016020">
    <property type="term" value="C:membrane"/>
    <property type="evidence" value="ECO:0007669"/>
    <property type="project" value="UniProtKB-SubCell"/>
</dbReference>
<evidence type="ECO:0000313" key="14">
    <source>
        <dbReference type="EMBL" id="KAK9804057.1"/>
    </source>
</evidence>
<dbReference type="GO" id="GO:0008120">
    <property type="term" value="F:ceramide glucosyltransferase activity"/>
    <property type="evidence" value="ECO:0007669"/>
    <property type="project" value="UniProtKB-EC"/>
</dbReference>
<sequence length="839" mass="91796">MPPPFNVALQTAVDHLVILLEQWSLLFCHPLVAFVQLQGAIVGLLLAGGWLWAGVMRSREARKQCRRRHQRLSKPYSCSQQQRFGPPGGQAAAISGAFPGVTVVLPVKGCRAHSRRTWRSQLTMLYGGSVEFLFVVDSKGDPACAAVQALALQLSQHMAGGARVIVAPPATTHSQKIGSLITGIQAAGRDSKYVLCLDDDATMHPHSLQMLVQALEADDSAFMATGYPLDIPPAGSSLLTYCALAYHLPLLIAFSIRQATSFVWGGCMLLPLAALKSDAHVILQAWRNGGYSDDLTVAAVCSQQQLKILCPSFAIFPQWLDADMPWRRYWNYLRRQLYVMDTYTSPHNRALNHTMMALHTYLSLAFVIPTVTVALRVGIWGVQVGLLPTQTVWNGPGTSLRWVHVFAAGTCPLSTLSLTLFLAAFALAGTALLWMVAVSCALFRELSPDAQPPYTAEMFNWAKVWAAFFVSNTILPFCMVYTACASSIDWSGHLQRSLNLTLHAVRWIPKSARLVALGEYPRTTGALQVYELQERELKLIHEAELPTAIKCGAFGTTTFASRALVTGNFLGQVSWWDADRLQEPLLQFQAHAGIVNCLDCCGGQPGEAGPPEVATGGRDGCVRVWDARQQDAPVVAFEPDSGSQVRECWSVAFGNAHEQDERSVLAGFDNGDVKLLDLRMGKQRWTTNLRNGVCSVAFDRRGIKENKFVAACLESRFHVFDARTQHPEQGFASVESTVAQGATLWGAAHSPHNRELFMVSAGDGSLHLFKYNYPDQRSEKAGDGSIRGVAGTVEELAEASFSSQPICAFDWSPDRLGLFCCAALDQCLRVGITTRLQNL</sequence>
<evidence type="ECO:0000256" key="12">
    <source>
        <dbReference type="SAM" id="Phobius"/>
    </source>
</evidence>
<reference evidence="14 15" key="1">
    <citation type="journal article" date="2024" name="Nat. Commun.">
        <title>Phylogenomics reveals the evolutionary origins of lichenization in chlorophyte algae.</title>
        <authorList>
            <person name="Puginier C."/>
            <person name="Libourel C."/>
            <person name="Otte J."/>
            <person name="Skaloud P."/>
            <person name="Haon M."/>
            <person name="Grisel S."/>
            <person name="Petersen M."/>
            <person name="Berrin J.G."/>
            <person name="Delaux P.M."/>
            <person name="Dal Grande F."/>
            <person name="Keller J."/>
        </authorList>
    </citation>
    <scope>NUCLEOTIDE SEQUENCE [LARGE SCALE GENOMIC DNA]</scope>
    <source>
        <strain evidence="14 15">SAG 2036</strain>
    </source>
</reference>
<dbReference type="PANTHER" id="PTHR12726:SF0">
    <property type="entry name" value="CERAMIDE GLUCOSYLTRANSFERASE"/>
    <property type="match status" value="1"/>
</dbReference>
<dbReference type="PANTHER" id="PTHR12726">
    <property type="entry name" value="CERAMIDE GLUCOSYLTRANSFERASE"/>
    <property type="match status" value="1"/>
</dbReference>
<comment type="caution">
    <text evidence="14">The sequence shown here is derived from an EMBL/GenBank/DDBJ whole genome shotgun (WGS) entry which is preliminary data.</text>
</comment>
<dbReference type="InterPro" id="IPR001680">
    <property type="entry name" value="WD40_rpt"/>
</dbReference>
<dbReference type="Pfam" id="PF00535">
    <property type="entry name" value="Glycos_transf_2"/>
    <property type="match status" value="1"/>
</dbReference>
<keyword evidence="8 12" id="KW-0812">Transmembrane</keyword>
<dbReference type="PROSITE" id="PS50082">
    <property type="entry name" value="WD_REPEATS_2"/>
    <property type="match status" value="1"/>
</dbReference>
<keyword evidence="11" id="KW-0853">WD repeat</keyword>
<feature type="transmembrane region" description="Helical" evidence="12">
    <location>
        <begin position="358"/>
        <end position="379"/>
    </location>
</feature>
<dbReference type="EMBL" id="JALJOQ010000053">
    <property type="protein sequence ID" value="KAK9804057.1"/>
    <property type="molecule type" value="Genomic_DNA"/>
</dbReference>
<evidence type="ECO:0000256" key="4">
    <source>
        <dbReference type="ARBA" id="ARBA00006739"/>
    </source>
</evidence>
<dbReference type="SUPFAM" id="SSF50978">
    <property type="entry name" value="WD40 repeat-like"/>
    <property type="match status" value="1"/>
</dbReference>
<evidence type="ECO:0000256" key="10">
    <source>
        <dbReference type="ARBA" id="ARBA00023136"/>
    </source>
</evidence>
<proteinExistence type="inferred from homology"/>
<dbReference type="SUPFAM" id="SSF53448">
    <property type="entry name" value="Nucleotide-diphospho-sugar transferases"/>
    <property type="match status" value="1"/>
</dbReference>
<dbReference type="SMART" id="SM00320">
    <property type="entry name" value="WD40"/>
    <property type="match status" value="4"/>
</dbReference>
<evidence type="ECO:0000256" key="5">
    <source>
        <dbReference type="ARBA" id="ARBA00012699"/>
    </source>
</evidence>
<evidence type="ECO:0000313" key="15">
    <source>
        <dbReference type="Proteomes" id="UP001465755"/>
    </source>
</evidence>
<dbReference type="InterPro" id="IPR036322">
    <property type="entry name" value="WD40_repeat_dom_sf"/>
</dbReference>
<keyword evidence="15" id="KW-1185">Reference proteome</keyword>
<evidence type="ECO:0000256" key="11">
    <source>
        <dbReference type="PROSITE-ProRule" id="PRU00221"/>
    </source>
</evidence>
<keyword evidence="7" id="KW-0808">Transferase</keyword>
<evidence type="ECO:0000256" key="1">
    <source>
        <dbReference type="ARBA" id="ARBA00004141"/>
    </source>
</evidence>
<evidence type="ECO:0000259" key="13">
    <source>
        <dbReference type="Pfam" id="PF00535"/>
    </source>
</evidence>
<dbReference type="AlphaFoldDB" id="A0AAW1P7K5"/>
<comment type="pathway">
    <text evidence="3">Sphingolipid metabolism.</text>
</comment>
<evidence type="ECO:0000256" key="8">
    <source>
        <dbReference type="ARBA" id="ARBA00022692"/>
    </source>
</evidence>
<accession>A0AAW1P7K5</accession>
<dbReference type="Proteomes" id="UP001465755">
    <property type="component" value="Unassembled WGS sequence"/>
</dbReference>
<feature type="repeat" description="WD" evidence="11">
    <location>
        <begin position="613"/>
        <end position="635"/>
    </location>
</feature>
<gene>
    <name evidence="14" type="ORF">WJX73_000030</name>
</gene>
<dbReference type="InterPro" id="IPR029044">
    <property type="entry name" value="Nucleotide-diphossugar_trans"/>
</dbReference>
<protein>
    <recommendedName>
        <fullName evidence="5">ceramide glucosyltransferase</fullName>
        <ecNumber evidence="5">2.4.1.80</ecNumber>
    </recommendedName>
</protein>
<comment type="subcellular location">
    <subcellularLocation>
        <location evidence="1">Membrane</location>
        <topology evidence="1">Multi-pass membrane protein</topology>
    </subcellularLocation>
</comment>
<organism evidence="14 15">
    <name type="scientific">Symbiochloris irregularis</name>
    <dbReference type="NCBI Taxonomy" id="706552"/>
    <lineage>
        <taxon>Eukaryota</taxon>
        <taxon>Viridiplantae</taxon>
        <taxon>Chlorophyta</taxon>
        <taxon>core chlorophytes</taxon>
        <taxon>Trebouxiophyceae</taxon>
        <taxon>Trebouxiales</taxon>
        <taxon>Trebouxiaceae</taxon>
        <taxon>Symbiochloris</taxon>
    </lineage>
</organism>
<keyword evidence="10 12" id="KW-0472">Membrane</keyword>
<evidence type="ECO:0000256" key="2">
    <source>
        <dbReference type="ARBA" id="ARBA00004760"/>
    </source>
</evidence>
<evidence type="ECO:0000256" key="3">
    <source>
        <dbReference type="ARBA" id="ARBA00004991"/>
    </source>
</evidence>
<feature type="transmembrane region" description="Helical" evidence="12">
    <location>
        <begin position="31"/>
        <end position="53"/>
    </location>
</feature>
<comment type="similarity">
    <text evidence="4">Belongs to the glycosyltransferase 2 family.</text>
</comment>
<name>A0AAW1P7K5_9CHLO</name>
<feature type="transmembrane region" description="Helical" evidence="12">
    <location>
        <begin position="464"/>
        <end position="483"/>
    </location>
</feature>
<comment type="pathway">
    <text evidence="2">Lipid metabolism; sphingolipid metabolism.</text>
</comment>
<dbReference type="Gene3D" id="2.130.10.10">
    <property type="entry name" value="YVTN repeat-like/Quinoprotein amine dehydrogenase"/>
    <property type="match status" value="1"/>
</dbReference>
<dbReference type="InterPro" id="IPR025993">
    <property type="entry name" value="Ceramide_glucosylTrfase"/>
</dbReference>
<feature type="transmembrane region" description="Helical" evidence="12">
    <location>
        <begin position="420"/>
        <end position="443"/>
    </location>
</feature>
<dbReference type="InterPro" id="IPR015943">
    <property type="entry name" value="WD40/YVTN_repeat-like_dom_sf"/>
</dbReference>